<protein>
    <submittedName>
        <fullName evidence="1">Uncharacterized protein</fullName>
    </submittedName>
</protein>
<organism evidence="1 2">
    <name type="scientific">Portunus trituberculatus</name>
    <name type="common">Swimming crab</name>
    <name type="synonym">Neptunus trituberculatus</name>
    <dbReference type="NCBI Taxonomy" id="210409"/>
    <lineage>
        <taxon>Eukaryota</taxon>
        <taxon>Metazoa</taxon>
        <taxon>Ecdysozoa</taxon>
        <taxon>Arthropoda</taxon>
        <taxon>Crustacea</taxon>
        <taxon>Multicrustacea</taxon>
        <taxon>Malacostraca</taxon>
        <taxon>Eumalacostraca</taxon>
        <taxon>Eucarida</taxon>
        <taxon>Decapoda</taxon>
        <taxon>Pleocyemata</taxon>
        <taxon>Brachyura</taxon>
        <taxon>Eubrachyura</taxon>
        <taxon>Portunoidea</taxon>
        <taxon>Portunidae</taxon>
        <taxon>Portuninae</taxon>
        <taxon>Portunus</taxon>
    </lineage>
</organism>
<reference evidence="1 2" key="1">
    <citation type="submission" date="2019-05" db="EMBL/GenBank/DDBJ databases">
        <title>Another draft genome of Portunus trituberculatus and its Hox gene families provides insights of decapod evolution.</title>
        <authorList>
            <person name="Jeong J.-H."/>
            <person name="Song I."/>
            <person name="Kim S."/>
            <person name="Choi T."/>
            <person name="Kim D."/>
            <person name="Ryu S."/>
            <person name="Kim W."/>
        </authorList>
    </citation>
    <scope>NUCLEOTIDE SEQUENCE [LARGE SCALE GENOMIC DNA]</scope>
    <source>
        <tissue evidence="1">Muscle</tissue>
    </source>
</reference>
<keyword evidence="2" id="KW-1185">Reference proteome</keyword>
<dbReference type="AlphaFoldDB" id="A0A5B7FXA0"/>
<sequence length="156" mass="16718">MHQKNTLSLSLSQPNKSKQHSKEEWHFYLSVDKHTTTTTSPHYHYHHHYHHTPTLPLGAGTHPLLGNLELLEVAGHLEDLTVAGDWRTCLWRATKLGVSGVLVCLSLPSLRCLTNTLQSSAVCWPCPASPFPCSPGDPPVGGAEGAVDGAGVSAGG</sequence>
<gene>
    <name evidence="1" type="ORF">E2C01_042721</name>
</gene>
<comment type="caution">
    <text evidence="1">The sequence shown here is derived from an EMBL/GenBank/DDBJ whole genome shotgun (WGS) entry which is preliminary data.</text>
</comment>
<dbReference type="Proteomes" id="UP000324222">
    <property type="component" value="Unassembled WGS sequence"/>
</dbReference>
<evidence type="ECO:0000313" key="1">
    <source>
        <dbReference type="EMBL" id="MPC48934.1"/>
    </source>
</evidence>
<proteinExistence type="predicted"/>
<name>A0A5B7FXA0_PORTR</name>
<evidence type="ECO:0000313" key="2">
    <source>
        <dbReference type="Proteomes" id="UP000324222"/>
    </source>
</evidence>
<dbReference type="EMBL" id="VSRR010008565">
    <property type="protein sequence ID" value="MPC48934.1"/>
    <property type="molecule type" value="Genomic_DNA"/>
</dbReference>
<accession>A0A5B7FXA0</accession>